<evidence type="ECO:0000256" key="7">
    <source>
        <dbReference type="ARBA" id="ARBA00022840"/>
    </source>
</evidence>
<evidence type="ECO:0000256" key="8">
    <source>
        <dbReference type="ARBA" id="ARBA00023012"/>
    </source>
</evidence>
<dbReference type="Pfam" id="PF07730">
    <property type="entry name" value="HisKA_3"/>
    <property type="match status" value="1"/>
</dbReference>
<dbReference type="InterPro" id="IPR050482">
    <property type="entry name" value="Sensor_HK_TwoCompSys"/>
</dbReference>
<reference evidence="13" key="1">
    <citation type="journal article" date="2019" name="Int. J. Syst. Evol. Microbiol.">
        <title>The Global Catalogue of Microorganisms (GCM) 10K type strain sequencing project: providing services to taxonomists for standard genome sequencing and annotation.</title>
        <authorList>
            <consortium name="The Broad Institute Genomics Platform"/>
            <consortium name="The Broad Institute Genome Sequencing Center for Infectious Disease"/>
            <person name="Wu L."/>
            <person name="Ma J."/>
        </authorList>
    </citation>
    <scope>NUCLEOTIDE SEQUENCE [LARGE SCALE GENOMIC DNA]</scope>
    <source>
        <strain evidence="13">CGMCC 4.1469</strain>
    </source>
</reference>
<feature type="domain" description="Histidine kinase/HSP90-like ATPase" evidence="10">
    <location>
        <begin position="313"/>
        <end position="393"/>
    </location>
</feature>
<feature type="transmembrane region" description="Helical" evidence="9">
    <location>
        <begin position="34"/>
        <end position="55"/>
    </location>
</feature>
<evidence type="ECO:0000256" key="5">
    <source>
        <dbReference type="ARBA" id="ARBA00022741"/>
    </source>
</evidence>
<dbReference type="InterPro" id="IPR011712">
    <property type="entry name" value="Sig_transdc_His_kin_sub3_dim/P"/>
</dbReference>
<dbReference type="CDD" id="cd16917">
    <property type="entry name" value="HATPase_UhpB-NarQ-NarX-like"/>
    <property type="match status" value="1"/>
</dbReference>
<dbReference type="Gene3D" id="1.20.5.1930">
    <property type="match status" value="1"/>
</dbReference>
<organism evidence="12 13">
    <name type="scientific">Prosthecobacter fluviatilis</name>
    <dbReference type="NCBI Taxonomy" id="445931"/>
    <lineage>
        <taxon>Bacteria</taxon>
        <taxon>Pseudomonadati</taxon>
        <taxon>Verrucomicrobiota</taxon>
        <taxon>Verrucomicrobiia</taxon>
        <taxon>Verrucomicrobiales</taxon>
        <taxon>Verrucomicrobiaceae</taxon>
        <taxon>Prosthecobacter</taxon>
    </lineage>
</organism>
<dbReference type="SUPFAM" id="SSF55874">
    <property type="entry name" value="ATPase domain of HSP90 chaperone/DNA topoisomerase II/histidine kinase"/>
    <property type="match status" value="1"/>
</dbReference>
<evidence type="ECO:0000256" key="3">
    <source>
        <dbReference type="ARBA" id="ARBA00022553"/>
    </source>
</evidence>
<feature type="transmembrane region" description="Helical" evidence="9">
    <location>
        <begin position="6"/>
        <end position="25"/>
    </location>
</feature>
<evidence type="ECO:0000256" key="4">
    <source>
        <dbReference type="ARBA" id="ARBA00022679"/>
    </source>
</evidence>
<keyword evidence="9" id="KW-0812">Transmembrane</keyword>
<feature type="domain" description="Signal transduction histidine kinase subgroup 3 dimerisation and phosphoacceptor" evidence="11">
    <location>
        <begin position="207"/>
        <end position="272"/>
    </location>
</feature>
<dbReference type="EC" id="2.7.13.3" evidence="2"/>
<dbReference type="Pfam" id="PF02518">
    <property type="entry name" value="HATPase_c"/>
    <property type="match status" value="1"/>
</dbReference>
<dbReference type="InterPro" id="IPR036890">
    <property type="entry name" value="HATPase_C_sf"/>
</dbReference>
<dbReference type="EMBL" id="JBHSMQ010000006">
    <property type="protein sequence ID" value="MFC5456439.1"/>
    <property type="molecule type" value="Genomic_DNA"/>
</dbReference>
<evidence type="ECO:0000313" key="13">
    <source>
        <dbReference type="Proteomes" id="UP001596052"/>
    </source>
</evidence>
<sequence length="401" mass="43772">MVLVASMILAWISLMPIGWIGYLMFERAMRSEMVMLIICGLAAFGWNLFHLRWLLCDLYHPDKPGMEEGKCGLQAARVFGVQFLLAIACTHASGEINPIGMQQWFWMPTAGFAGVLLTRRLHMVVVLCLMLAVSSAREYVVQGVYPALYWACGQLTTSVFIMGCCFVMTQASRQRKNTARVAAELRSANAQLELRADQAAVVAVEQERNRLAREIHDAVGHSLTVVVVQLEAAQALLHESPARALDSIQKAQRSSREGLAEIRRSVSSLRATPQDERTLAESLTSLITGAERPGLKLVLQQSGKSRPLPSLVEISLYRCAQEGITNACRHAGASEITVHLDFTSDTSVALSVADNGRGFSAMPENGHGLKGLRERAVLLNGSFFAGSEQRGGGFCRMVVPG</sequence>
<name>A0ABW0KSU8_9BACT</name>
<dbReference type="Proteomes" id="UP001596052">
    <property type="component" value="Unassembled WGS sequence"/>
</dbReference>
<keyword evidence="9" id="KW-1133">Transmembrane helix</keyword>
<evidence type="ECO:0000256" key="1">
    <source>
        <dbReference type="ARBA" id="ARBA00000085"/>
    </source>
</evidence>
<keyword evidence="6 12" id="KW-0418">Kinase</keyword>
<keyword evidence="13" id="KW-1185">Reference proteome</keyword>
<accession>A0ABW0KSU8</accession>
<keyword evidence="9" id="KW-0472">Membrane</keyword>
<dbReference type="Gene3D" id="3.30.565.10">
    <property type="entry name" value="Histidine kinase-like ATPase, C-terminal domain"/>
    <property type="match status" value="1"/>
</dbReference>
<evidence type="ECO:0000313" key="12">
    <source>
        <dbReference type="EMBL" id="MFC5456439.1"/>
    </source>
</evidence>
<keyword evidence="8" id="KW-0902">Two-component regulatory system</keyword>
<proteinExistence type="predicted"/>
<feature type="transmembrane region" description="Helical" evidence="9">
    <location>
        <begin position="147"/>
        <end position="168"/>
    </location>
</feature>
<feature type="transmembrane region" description="Helical" evidence="9">
    <location>
        <begin position="105"/>
        <end position="135"/>
    </location>
</feature>
<keyword evidence="7" id="KW-0067">ATP-binding</keyword>
<evidence type="ECO:0000256" key="2">
    <source>
        <dbReference type="ARBA" id="ARBA00012438"/>
    </source>
</evidence>
<dbReference type="InterPro" id="IPR003594">
    <property type="entry name" value="HATPase_dom"/>
</dbReference>
<evidence type="ECO:0000256" key="9">
    <source>
        <dbReference type="SAM" id="Phobius"/>
    </source>
</evidence>
<keyword evidence="5" id="KW-0547">Nucleotide-binding</keyword>
<protein>
    <recommendedName>
        <fullName evidence="2">histidine kinase</fullName>
        <ecNumber evidence="2">2.7.13.3</ecNumber>
    </recommendedName>
</protein>
<keyword evidence="3" id="KW-0597">Phosphoprotein</keyword>
<dbReference type="PANTHER" id="PTHR24421:SF10">
    <property type="entry name" value="NITRATE_NITRITE SENSOR PROTEIN NARQ"/>
    <property type="match status" value="1"/>
</dbReference>
<comment type="catalytic activity">
    <reaction evidence="1">
        <text>ATP + protein L-histidine = ADP + protein N-phospho-L-histidine.</text>
        <dbReference type="EC" id="2.7.13.3"/>
    </reaction>
</comment>
<dbReference type="RefSeq" id="WP_377168677.1">
    <property type="nucleotide sequence ID" value="NZ_JBHSMQ010000006.1"/>
</dbReference>
<gene>
    <name evidence="12" type="ORF">ACFQDI_16365</name>
</gene>
<dbReference type="GO" id="GO:0016301">
    <property type="term" value="F:kinase activity"/>
    <property type="evidence" value="ECO:0007669"/>
    <property type="project" value="UniProtKB-KW"/>
</dbReference>
<keyword evidence="4" id="KW-0808">Transferase</keyword>
<dbReference type="PANTHER" id="PTHR24421">
    <property type="entry name" value="NITRATE/NITRITE SENSOR PROTEIN NARX-RELATED"/>
    <property type="match status" value="1"/>
</dbReference>
<evidence type="ECO:0000256" key="6">
    <source>
        <dbReference type="ARBA" id="ARBA00022777"/>
    </source>
</evidence>
<evidence type="ECO:0000259" key="11">
    <source>
        <dbReference type="Pfam" id="PF07730"/>
    </source>
</evidence>
<comment type="caution">
    <text evidence="12">The sequence shown here is derived from an EMBL/GenBank/DDBJ whole genome shotgun (WGS) entry which is preliminary data.</text>
</comment>
<evidence type="ECO:0000259" key="10">
    <source>
        <dbReference type="Pfam" id="PF02518"/>
    </source>
</evidence>